<gene>
    <name evidence="5" type="primary">LOC109466395</name>
</gene>
<protein>
    <submittedName>
        <fullName evidence="5">Uncharacterized protein LOC109466395</fullName>
    </submittedName>
</protein>
<dbReference type="SUPFAM" id="SSF47986">
    <property type="entry name" value="DEATH domain"/>
    <property type="match status" value="1"/>
</dbReference>
<keyword evidence="2" id="KW-1133">Transmembrane helix</keyword>
<feature type="transmembrane region" description="Helical" evidence="2">
    <location>
        <begin position="278"/>
        <end position="298"/>
    </location>
</feature>
<keyword evidence="4" id="KW-1185">Reference proteome</keyword>
<dbReference type="Proteomes" id="UP000515135">
    <property type="component" value="Unplaced"/>
</dbReference>
<dbReference type="GeneID" id="109466395"/>
<dbReference type="Gene3D" id="1.10.533.10">
    <property type="entry name" value="Death Domain, Fas"/>
    <property type="match status" value="1"/>
</dbReference>
<dbReference type="InterPro" id="IPR000488">
    <property type="entry name" value="Death_dom"/>
</dbReference>
<dbReference type="PROSITE" id="PS50017">
    <property type="entry name" value="DEATH_DOMAIN"/>
    <property type="match status" value="1"/>
</dbReference>
<evidence type="ECO:0000313" key="4">
    <source>
        <dbReference type="Proteomes" id="UP000515135"/>
    </source>
</evidence>
<evidence type="ECO:0000259" key="3">
    <source>
        <dbReference type="PROSITE" id="PS50017"/>
    </source>
</evidence>
<dbReference type="KEGG" id="bbel:109466395"/>
<dbReference type="RefSeq" id="XP_019619667.1">
    <property type="nucleotide sequence ID" value="XM_019764108.1"/>
</dbReference>
<accession>A0A6P4YLT5</accession>
<feature type="domain" description="Death" evidence="3">
    <location>
        <begin position="29"/>
        <end position="94"/>
    </location>
</feature>
<dbReference type="SMART" id="SM00005">
    <property type="entry name" value="DEATH"/>
    <property type="match status" value="1"/>
</dbReference>
<dbReference type="InterPro" id="IPR034249">
    <property type="entry name" value="MyD88_Death"/>
</dbReference>
<name>A0A6P4YLT5_BRABE</name>
<evidence type="ECO:0000256" key="2">
    <source>
        <dbReference type="SAM" id="Phobius"/>
    </source>
</evidence>
<reference evidence="5" key="1">
    <citation type="submission" date="2025-08" db="UniProtKB">
        <authorList>
            <consortium name="RefSeq"/>
        </authorList>
    </citation>
    <scope>IDENTIFICATION</scope>
    <source>
        <tissue evidence="5">Gonad</tissue>
    </source>
</reference>
<organism evidence="4 5">
    <name type="scientific">Branchiostoma belcheri</name>
    <name type="common">Amphioxus</name>
    <dbReference type="NCBI Taxonomy" id="7741"/>
    <lineage>
        <taxon>Eukaryota</taxon>
        <taxon>Metazoa</taxon>
        <taxon>Chordata</taxon>
        <taxon>Cephalochordata</taxon>
        <taxon>Leptocardii</taxon>
        <taxon>Amphioxiformes</taxon>
        <taxon>Branchiostomatidae</taxon>
        <taxon>Branchiostoma</taxon>
    </lineage>
</organism>
<sequence>MALLFRDLQSIRLRQEVSLLLNMDQPISGHDYRLLAELLGYEYTLIRAFGGTSNPTLRLLEDWETKKDATVQKLCDCLEEMERYDVLELIQDHVKHVKQTEARRPLVVQQETGRAASDSVTSHGGFTISERTDVRPSVIDSNLSPPAPIGSESSVPSGSFTTVGTFVCTIMRIPPDRGLLSAVSTSITNFQLLLAAILLANDVMYGFGANIRGFHLSEHVMIFLPLWEFFYCEPRVKTNCELSRIITEKTLQTKDTCEDFFEDEKLQKLKALRSRIAYSLRTAILLTLMIELVFIMFILARWHSDIRSDFFGAVFITFVSDTAFNCWLYFCHYHSIKTEKLDRRFVFYDLMMFVNMSNSSVSLKLAPL</sequence>
<feature type="region of interest" description="Disordered" evidence="1">
    <location>
        <begin position="137"/>
        <end position="156"/>
    </location>
</feature>
<dbReference type="CDD" id="cd08312">
    <property type="entry name" value="Death_MyD88"/>
    <property type="match status" value="1"/>
</dbReference>
<dbReference type="GO" id="GO:0007165">
    <property type="term" value="P:signal transduction"/>
    <property type="evidence" value="ECO:0007669"/>
    <property type="project" value="InterPro"/>
</dbReference>
<keyword evidence="2" id="KW-0812">Transmembrane</keyword>
<feature type="transmembrane region" description="Helical" evidence="2">
    <location>
        <begin position="310"/>
        <end position="333"/>
    </location>
</feature>
<dbReference type="FunFam" id="1.10.533.10:FF:000029">
    <property type="entry name" value="Myeloid differentiation primary response protein MyD88"/>
    <property type="match status" value="1"/>
</dbReference>
<evidence type="ECO:0000313" key="5">
    <source>
        <dbReference type="RefSeq" id="XP_019619667.1"/>
    </source>
</evidence>
<dbReference type="Pfam" id="PF00531">
    <property type="entry name" value="Death"/>
    <property type="match status" value="1"/>
</dbReference>
<dbReference type="OrthoDB" id="10037120at2759"/>
<evidence type="ECO:0000256" key="1">
    <source>
        <dbReference type="SAM" id="MobiDB-lite"/>
    </source>
</evidence>
<dbReference type="AlphaFoldDB" id="A0A6P4YLT5"/>
<proteinExistence type="predicted"/>
<dbReference type="InterPro" id="IPR011029">
    <property type="entry name" value="DEATH-like_dom_sf"/>
</dbReference>
<keyword evidence="2" id="KW-0472">Membrane</keyword>